<comment type="similarity">
    <text evidence="2">Belongs to the RRG9 family.</text>
</comment>
<accession>A0AAW0D7X1</accession>
<dbReference type="PANTHER" id="PTHR13475">
    <property type="entry name" value="NEUGRIN"/>
    <property type="match status" value="1"/>
</dbReference>
<feature type="region of interest" description="Disordered" evidence="4">
    <location>
        <begin position="1"/>
        <end position="48"/>
    </location>
</feature>
<comment type="function">
    <text evidence="1">Required for respiratory activity and maintenance and expression of the mitochondrial genome.</text>
</comment>
<dbReference type="AlphaFoldDB" id="A0AAW0D7X1"/>
<dbReference type="EMBL" id="JAYKXP010000020">
    <property type="protein sequence ID" value="KAK7047352.1"/>
    <property type="molecule type" value="Genomic_DNA"/>
</dbReference>
<name>A0AAW0D7X1_9AGAR</name>
<dbReference type="PANTHER" id="PTHR13475:SF3">
    <property type="entry name" value="NEUGRIN"/>
    <property type="match status" value="1"/>
</dbReference>
<proteinExistence type="inferred from homology"/>
<comment type="caution">
    <text evidence="5">The sequence shown here is derived from an EMBL/GenBank/DDBJ whole genome shotgun (WGS) entry which is preliminary data.</text>
</comment>
<evidence type="ECO:0000256" key="3">
    <source>
        <dbReference type="ARBA" id="ARBA00013566"/>
    </source>
</evidence>
<dbReference type="Proteomes" id="UP001383192">
    <property type="component" value="Unassembled WGS sequence"/>
</dbReference>
<feature type="region of interest" description="Disordered" evidence="4">
    <location>
        <begin position="91"/>
        <end position="147"/>
    </location>
</feature>
<dbReference type="GO" id="GO:0005634">
    <property type="term" value="C:nucleus"/>
    <property type="evidence" value="ECO:0007669"/>
    <property type="project" value="TreeGrafter"/>
</dbReference>
<protein>
    <recommendedName>
        <fullName evidence="3">Required for respiratory growth protein 9, mitochondrial</fullName>
    </recommendedName>
</protein>
<evidence type="ECO:0000256" key="1">
    <source>
        <dbReference type="ARBA" id="ARBA00003548"/>
    </source>
</evidence>
<gene>
    <name evidence="5" type="primary">RRG9</name>
    <name evidence="5" type="ORF">VNI00_006583</name>
</gene>
<sequence>MPSIERDPTPFLCIAENPRNHPRPRNSKLHRDAMQKNFPDGWNPPKKLSREAMEGLRELHHLDKEKFSTPVLAEKFRISPEAVRRILKSKWEQPKEKREKLAERDRQHASLTRLKERLKERMEADRLTAERTGQAIGVSSKDRFTFQ</sequence>
<dbReference type="Pfam" id="PF06413">
    <property type="entry name" value="Neugrin"/>
    <property type="match status" value="1"/>
</dbReference>
<keyword evidence="6" id="KW-1185">Reference proteome</keyword>
<reference evidence="5 6" key="1">
    <citation type="submission" date="2024-01" db="EMBL/GenBank/DDBJ databases">
        <title>A draft genome for a cacao thread blight-causing isolate of Paramarasmius palmivorus.</title>
        <authorList>
            <person name="Baruah I.K."/>
            <person name="Bukari Y."/>
            <person name="Amoako-Attah I."/>
            <person name="Meinhardt L.W."/>
            <person name="Bailey B.A."/>
            <person name="Cohen S.P."/>
        </authorList>
    </citation>
    <scope>NUCLEOTIDE SEQUENCE [LARGE SCALE GENOMIC DNA]</scope>
    <source>
        <strain evidence="5 6">GH-12</strain>
    </source>
</reference>
<evidence type="ECO:0000313" key="5">
    <source>
        <dbReference type="EMBL" id="KAK7047352.1"/>
    </source>
</evidence>
<evidence type="ECO:0000256" key="2">
    <source>
        <dbReference type="ARBA" id="ARBA00010895"/>
    </source>
</evidence>
<evidence type="ECO:0000313" key="6">
    <source>
        <dbReference type="Proteomes" id="UP001383192"/>
    </source>
</evidence>
<evidence type="ECO:0000256" key="4">
    <source>
        <dbReference type="SAM" id="MobiDB-lite"/>
    </source>
</evidence>
<organism evidence="5 6">
    <name type="scientific">Paramarasmius palmivorus</name>
    <dbReference type="NCBI Taxonomy" id="297713"/>
    <lineage>
        <taxon>Eukaryota</taxon>
        <taxon>Fungi</taxon>
        <taxon>Dikarya</taxon>
        <taxon>Basidiomycota</taxon>
        <taxon>Agaricomycotina</taxon>
        <taxon>Agaricomycetes</taxon>
        <taxon>Agaricomycetidae</taxon>
        <taxon>Agaricales</taxon>
        <taxon>Marasmiineae</taxon>
        <taxon>Marasmiaceae</taxon>
        <taxon>Paramarasmius</taxon>
    </lineage>
</organism>
<dbReference type="InterPro" id="IPR010487">
    <property type="entry name" value="NGRN/Rrg9"/>
</dbReference>
<feature type="compositionally biased region" description="Basic and acidic residues" evidence="4">
    <location>
        <begin position="91"/>
        <end position="129"/>
    </location>
</feature>